<dbReference type="Gene3D" id="1.10.1330.10">
    <property type="entry name" value="Dockerin domain"/>
    <property type="match status" value="1"/>
</dbReference>
<evidence type="ECO:0000259" key="2">
    <source>
        <dbReference type="PROSITE" id="PS50234"/>
    </source>
</evidence>
<keyword evidence="4" id="KW-1185">Reference proteome</keyword>
<dbReference type="Gene3D" id="3.40.50.410">
    <property type="entry name" value="von Willebrand factor, type A domain"/>
    <property type="match status" value="1"/>
</dbReference>
<dbReference type="CDD" id="cd00198">
    <property type="entry name" value="vWFA"/>
    <property type="match status" value="1"/>
</dbReference>
<dbReference type="InterPro" id="IPR036439">
    <property type="entry name" value="Dockerin_dom_sf"/>
</dbReference>
<proteinExistence type="predicted"/>
<dbReference type="InterPro" id="IPR036465">
    <property type="entry name" value="vWFA_dom_sf"/>
</dbReference>
<feature type="signal peptide" evidence="1">
    <location>
        <begin position="1"/>
        <end position="30"/>
    </location>
</feature>
<feature type="domain" description="VWFA" evidence="2">
    <location>
        <begin position="33"/>
        <end position="149"/>
    </location>
</feature>
<dbReference type="InterPro" id="IPR002035">
    <property type="entry name" value="VWF_A"/>
</dbReference>
<reference evidence="3 4" key="1">
    <citation type="submission" date="2021-02" db="EMBL/GenBank/DDBJ databases">
        <title>De Novo genome assembly of isolated myxobacteria.</title>
        <authorList>
            <person name="Stevens D.C."/>
        </authorList>
    </citation>
    <scope>NUCLEOTIDE SEQUENCE [LARGE SCALE GENOMIC DNA]</scope>
    <source>
        <strain evidence="4">SCPEA02</strain>
    </source>
</reference>
<keyword evidence="1" id="KW-0732">Signal</keyword>
<dbReference type="RefSeq" id="WP_206722692.1">
    <property type="nucleotide sequence ID" value="NZ_CP071090.1"/>
</dbReference>
<evidence type="ECO:0000313" key="3">
    <source>
        <dbReference type="EMBL" id="QSQ21113.1"/>
    </source>
</evidence>
<gene>
    <name evidence="3" type="ORF">JY651_38880</name>
</gene>
<name>A0ABX7NYG0_9BACT</name>
<accession>A0ABX7NYG0</accession>
<dbReference type="Pfam" id="PF13519">
    <property type="entry name" value="VWA_2"/>
    <property type="match status" value="1"/>
</dbReference>
<dbReference type="SUPFAM" id="SSF53300">
    <property type="entry name" value="vWA-like"/>
    <property type="match status" value="1"/>
</dbReference>
<feature type="chain" id="PRO_5045776852" evidence="1">
    <location>
        <begin position="31"/>
        <end position="338"/>
    </location>
</feature>
<dbReference type="PROSITE" id="PS50234">
    <property type="entry name" value="VWFA"/>
    <property type="match status" value="1"/>
</dbReference>
<dbReference type="Proteomes" id="UP000662747">
    <property type="component" value="Chromosome"/>
</dbReference>
<dbReference type="EMBL" id="CP071090">
    <property type="protein sequence ID" value="QSQ21113.1"/>
    <property type="molecule type" value="Genomic_DNA"/>
</dbReference>
<evidence type="ECO:0000313" key="4">
    <source>
        <dbReference type="Proteomes" id="UP000662747"/>
    </source>
</evidence>
<dbReference type="SUPFAM" id="SSF63446">
    <property type="entry name" value="Type I dockerin domain"/>
    <property type="match status" value="1"/>
</dbReference>
<evidence type="ECO:0000256" key="1">
    <source>
        <dbReference type="SAM" id="SignalP"/>
    </source>
</evidence>
<organism evidence="3 4">
    <name type="scientific">Pyxidicoccus parkwayensis</name>
    <dbReference type="NCBI Taxonomy" id="2813578"/>
    <lineage>
        <taxon>Bacteria</taxon>
        <taxon>Pseudomonadati</taxon>
        <taxon>Myxococcota</taxon>
        <taxon>Myxococcia</taxon>
        <taxon>Myxococcales</taxon>
        <taxon>Cystobacterineae</taxon>
        <taxon>Myxococcaceae</taxon>
        <taxon>Pyxidicoccus</taxon>
    </lineage>
</organism>
<dbReference type="SMART" id="SM00327">
    <property type="entry name" value="VWA"/>
    <property type="match status" value="1"/>
</dbReference>
<sequence length="338" mass="35577">MSNATQRRLLSRTAVALACAGGLSSSAAMADDHVLILLDVTGSMSTLSIPGKTRLQVAKERINSFLDAVPTTPTKYSFWTFSGTAATPVYTFAQNKTAAEIKAAVNATVAGGNTPLAHSICAGIDHLLNFLPTQLHNKRLYMATDGEENATPTTDQCYGPNTVNAWPNLDVGSWQWKVRNKACTGIATEPGVCGTLPPPWPPGLTMVMDVDHLLDFTVALNGEARSGGLEDAEWATGFTAGATAATDASFFQGLTKDTKGRYQTITPSTPAGQATALAGDANLDGCVNVTDRSVVLAAYGKTVPAGTPYDFNRNLTVDSADYQTVLNNYGRGCTVTTK</sequence>
<protein>
    <submittedName>
        <fullName evidence="3">VWA domain-containing protein</fullName>
    </submittedName>
</protein>